<sequence>MGAGTVSRFLSAQPDAPTDIAGETQTAASMAVTTQEASPIIAELATRQSVLTPGSPYSQVAAGVLAADARVAEAELQVAQLRAEAASRNWWPTISPRITLTSLGDLVADLVINQVLFDNGRKKAERDLAKADVELAAVALSESSNDRVHDGLVLYLQAEEGRAAADLYGQALRDMGQFEWVMNERVKGGVSDFSDLNVLKQKLADLRARDAAAREKTTRAVAELNALSAVSLADQRGLRGMGATPATQSLDVLRAKVERDRQLAQARIARAAHLPGLSAGGSVRNGGEGLALSVNTEQMLGIGTGASLQAIEATKITADRKVTEAEDISRRAIEADQRSIAALKRQAAEAEGLTAQAKTNLDLFQRQYDAGTRQVMDVVSVYETFLRALEKQLDLKFQAARAELDAAKRLGVLADGAKI</sequence>
<comment type="caution">
    <text evidence="2">The sequence shown here is derived from an EMBL/GenBank/DDBJ whole genome shotgun (WGS) entry which is preliminary data.</text>
</comment>
<dbReference type="SUPFAM" id="SSF56954">
    <property type="entry name" value="Outer membrane efflux proteins (OEP)"/>
    <property type="match status" value="1"/>
</dbReference>
<accession>A0ABQ1L674</accession>
<feature type="coiled-coil region" evidence="1">
    <location>
        <begin position="333"/>
        <end position="360"/>
    </location>
</feature>
<dbReference type="EMBL" id="BMFC01000017">
    <property type="protein sequence ID" value="GGC19912.1"/>
    <property type="molecule type" value="Genomic_DNA"/>
</dbReference>
<dbReference type="Proteomes" id="UP000645462">
    <property type="component" value="Unassembled WGS sequence"/>
</dbReference>
<evidence type="ECO:0000256" key="1">
    <source>
        <dbReference type="SAM" id="Coils"/>
    </source>
</evidence>
<organism evidence="2 3">
    <name type="scientific">Marivita lacus</name>
    <dbReference type="NCBI Taxonomy" id="1323742"/>
    <lineage>
        <taxon>Bacteria</taxon>
        <taxon>Pseudomonadati</taxon>
        <taxon>Pseudomonadota</taxon>
        <taxon>Alphaproteobacteria</taxon>
        <taxon>Rhodobacterales</taxon>
        <taxon>Roseobacteraceae</taxon>
        <taxon>Marivita</taxon>
    </lineage>
</organism>
<gene>
    <name evidence="2" type="ORF">GCM10011363_40750</name>
</gene>
<evidence type="ECO:0000313" key="3">
    <source>
        <dbReference type="Proteomes" id="UP000645462"/>
    </source>
</evidence>
<keyword evidence="1" id="KW-0175">Coiled coil</keyword>
<keyword evidence="3" id="KW-1185">Reference proteome</keyword>
<evidence type="ECO:0000313" key="2">
    <source>
        <dbReference type="EMBL" id="GGC19912.1"/>
    </source>
</evidence>
<name>A0ABQ1L674_9RHOB</name>
<dbReference type="Gene3D" id="1.20.1600.10">
    <property type="entry name" value="Outer membrane efflux proteins (OEP)"/>
    <property type="match status" value="2"/>
</dbReference>
<protein>
    <submittedName>
        <fullName evidence="2">RND transporter</fullName>
    </submittedName>
</protein>
<proteinExistence type="predicted"/>
<reference evidence="3" key="1">
    <citation type="journal article" date="2019" name="Int. J. Syst. Evol. Microbiol.">
        <title>The Global Catalogue of Microorganisms (GCM) 10K type strain sequencing project: providing services to taxonomists for standard genome sequencing and annotation.</title>
        <authorList>
            <consortium name="The Broad Institute Genomics Platform"/>
            <consortium name="The Broad Institute Genome Sequencing Center for Infectious Disease"/>
            <person name="Wu L."/>
            <person name="Ma J."/>
        </authorList>
    </citation>
    <scope>NUCLEOTIDE SEQUENCE [LARGE SCALE GENOMIC DNA]</scope>
    <source>
        <strain evidence="3">CGMCC 1.12478</strain>
    </source>
</reference>